<protein>
    <submittedName>
        <fullName evidence="2">Uncharacterized protein</fullName>
    </submittedName>
</protein>
<dbReference type="OrthoDB" id="5378435at2759"/>
<feature type="compositionally biased region" description="Polar residues" evidence="1">
    <location>
        <begin position="119"/>
        <end position="128"/>
    </location>
</feature>
<feature type="region of interest" description="Disordered" evidence="1">
    <location>
        <begin position="373"/>
        <end position="408"/>
    </location>
</feature>
<evidence type="ECO:0000256" key="1">
    <source>
        <dbReference type="SAM" id="MobiDB-lite"/>
    </source>
</evidence>
<organism evidence="2 3">
    <name type="scientific">Hypocrea jecorina (strain ATCC 56765 / BCRC 32924 / NRRL 11460 / Rut C-30)</name>
    <name type="common">Trichoderma reesei</name>
    <dbReference type="NCBI Taxonomy" id="1344414"/>
    <lineage>
        <taxon>Eukaryota</taxon>
        <taxon>Fungi</taxon>
        <taxon>Dikarya</taxon>
        <taxon>Ascomycota</taxon>
        <taxon>Pezizomycotina</taxon>
        <taxon>Sordariomycetes</taxon>
        <taxon>Hypocreomycetidae</taxon>
        <taxon>Hypocreales</taxon>
        <taxon>Hypocreaceae</taxon>
        <taxon>Trichoderma</taxon>
    </lineage>
</organism>
<dbReference type="HOGENOM" id="CLU_674486_0_0_1"/>
<feature type="compositionally biased region" description="Acidic residues" evidence="1">
    <location>
        <begin position="392"/>
        <end position="408"/>
    </location>
</feature>
<reference evidence="3" key="1">
    <citation type="journal article" date="2013" name="Ind. Biotechnol.">
        <title>Comparative genomics analysis of Trichoderma reesei strains.</title>
        <authorList>
            <person name="Koike H."/>
            <person name="Aerts A."/>
            <person name="LaButti K."/>
            <person name="Grigoriev I.V."/>
            <person name="Baker S.E."/>
        </authorList>
    </citation>
    <scope>NUCLEOTIDE SEQUENCE [LARGE SCALE GENOMIC DNA]</scope>
    <source>
        <strain evidence="3">ATCC 56765 / BCRC 32924 / NRRL 11460 / Rut C-30</strain>
    </source>
</reference>
<feature type="compositionally biased region" description="Polar residues" evidence="1">
    <location>
        <begin position="174"/>
        <end position="215"/>
    </location>
</feature>
<proteinExistence type="predicted"/>
<gene>
    <name evidence="2" type="ORF">M419DRAFT_105323</name>
</gene>
<evidence type="ECO:0000313" key="2">
    <source>
        <dbReference type="EMBL" id="ETS06166.1"/>
    </source>
</evidence>
<evidence type="ECO:0000313" key="3">
    <source>
        <dbReference type="Proteomes" id="UP000024376"/>
    </source>
</evidence>
<sequence>MEALRQEQLRRQLHAETCVRAEPALRANYYNHIHNAPDRASTTHRAEAVNPGLAQDQTRFMGYYMPVLQYQQHTYPTGYTGQVYQTATQSQQVDQGHYAEQVYQAQPVEHTSPAHQYEQYHQSQQLGRQFQPGLSKAQQQRPAGWHPSATLPSPPVDFEYIQNAPTQWPPLATQYGQQDNYQQAYRQSYQPPCTSQQESYQPDYTPHSPQFSTYSAPAAQPSPEFSPPSPNLRTLSANPSPMAMQQVVQQSYLPSYTPRSPQFPHHYSHGAASPEFSPPSPMMRDGSMDWSPLALSQRSTSVESNPPTPCGFATQQMQPAAPEPAFQVVDEPEEEGEVLVGLGLYDTPGKYVEETSYTFHGFSELGMPMLPRERTSQHLKLAEGWTPPSIPDNEEDEEEEDNQDEDGE</sequence>
<name>A0A024SMJ3_HYPJR</name>
<feature type="region of interest" description="Disordered" evidence="1">
    <location>
        <begin position="116"/>
        <end position="238"/>
    </location>
</feature>
<dbReference type="EMBL" id="KI911139">
    <property type="protein sequence ID" value="ETS06166.1"/>
    <property type="molecule type" value="Genomic_DNA"/>
</dbReference>
<feature type="region of interest" description="Disordered" evidence="1">
    <location>
        <begin position="254"/>
        <end position="286"/>
    </location>
</feature>
<dbReference type="AlphaFoldDB" id="A0A024SMJ3"/>
<accession>A0A024SMJ3</accession>
<dbReference type="KEGG" id="trr:M419DRAFT_105323"/>
<dbReference type="Proteomes" id="UP000024376">
    <property type="component" value="Unassembled WGS sequence"/>
</dbReference>